<feature type="region of interest" description="Disordered" evidence="2">
    <location>
        <begin position="579"/>
        <end position="621"/>
    </location>
</feature>
<evidence type="ECO:0000259" key="3">
    <source>
        <dbReference type="Pfam" id="PF16900"/>
    </source>
</evidence>
<evidence type="ECO:0000313" key="4">
    <source>
        <dbReference type="EMBL" id="KAH0898078.1"/>
    </source>
</evidence>
<dbReference type="EMBL" id="JAGKQM010000012">
    <property type="protein sequence ID" value="KAH0898078.1"/>
    <property type="molecule type" value="Genomic_DNA"/>
</dbReference>
<protein>
    <recommendedName>
        <fullName evidence="3">Replication protein A OB domain-containing protein</fullName>
    </recommendedName>
</protein>
<reference evidence="4 5" key="1">
    <citation type="submission" date="2021-05" db="EMBL/GenBank/DDBJ databases">
        <title>Genome Assembly of Synthetic Allotetraploid Brassica napus Reveals Homoeologous Exchanges between Subgenomes.</title>
        <authorList>
            <person name="Davis J.T."/>
        </authorList>
    </citation>
    <scope>NUCLEOTIDE SEQUENCE [LARGE SCALE GENOMIC DNA]</scope>
    <source>
        <strain evidence="5">cv. Da-Ae</strain>
        <tissue evidence="4">Seedling</tissue>
    </source>
</reference>
<dbReference type="Gene3D" id="2.40.50.140">
    <property type="entry name" value="Nucleic acid-binding proteins"/>
    <property type="match status" value="1"/>
</dbReference>
<feature type="region of interest" description="Disordered" evidence="2">
    <location>
        <begin position="476"/>
        <end position="495"/>
    </location>
</feature>
<evidence type="ECO:0000313" key="5">
    <source>
        <dbReference type="Proteomes" id="UP000824890"/>
    </source>
</evidence>
<feature type="compositionally biased region" description="Polar residues" evidence="2">
    <location>
        <begin position="479"/>
        <end position="495"/>
    </location>
</feature>
<keyword evidence="1" id="KW-0238">DNA-binding</keyword>
<keyword evidence="5" id="KW-1185">Reference proteome</keyword>
<dbReference type="SUPFAM" id="SSF50249">
    <property type="entry name" value="Nucleic acid-binding proteins"/>
    <property type="match status" value="1"/>
</dbReference>
<feature type="domain" description="Replication protein A OB" evidence="3">
    <location>
        <begin position="69"/>
        <end position="152"/>
    </location>
</feature>
<feature type="compositionally biased region" description="Basic and acidic residues" evidence="2">
    <location>
        <begin position="600"/>
        <end position="616"/>
    </location>
</feature>
<feature type="compositionally biased region" description="Basic residues" evidence="2">
    <location>
        <begin position="586"/>
        <end position="599"/>
    </location>
</feature>
<sequence>MYRVQRDLPVGEWRVVENFKISGTGGQYRPTKLQYKMTILGDTTIIRTDYRNDNHFLSPARYEEIGTENLKTYFLIDILGQVVKLGRIMTVEVKGEERKRVLFRLRDTSGNEVACCLWGQYAEQIESHISESKDDTIICLIRFAKISEFRGELQITNAYDASLLMLNPTMEEAIDFKQKMMQVDLPLALLGNSDEKKIIKQVKVAWNEVDIKFCALIITKRVHLKIYVLRTSKWRRQRKISYAREMALHMLNLKKTEVPKKLSHNANERTGHQHEIRHFKHSVSQERQSLSANKAIQQMNVQSYVAVPSVFKRIFACLGQQPISKNTNVQEGLTTSTPKNPVQKRRCVLGVDLVSNLFQITPQQRSCVSTEINPVHFPNQCLQRKNKRRILDDITNIYQTPISNNSNARDHLCTSTPKTPSTKRRCVLGVSSASNLTKNTPEPRSFLTAFACKKIYSNNSCFIDFLAQDLRSTEKENTHVPNQRKQQKSKTSVGNDITNVDETFTYHTVETSENTSDQIGVDHTEYDEEEMADCDVDIEGIIEEIDAELEFDVSSQESTDSENDDVELDASIGEIKNHCAKEVSRKTKPPTKSSKCKSRDKHDGFSSMEFRKHGSEDGGFSFKRGRVTSFRSTCGGSFSHMF</sequence>
<accession>A0ABQ8B029</accession>
<dbReference type="Proteomes" id="UP000824890">
    <property type="component" value="Unassembled WGS sequence"/>
</dbReference>
<evidence type="ECO:0000256" key="1">
    <source>
        <dbReference type="ARBA" id="ARBA00023125"/>
    </source>
</evidence>
<dbReference type="InterPro" id="IPR012340">
    <property type="entry name" value="NA-bd_OB-fold"/>
</dbReference>
<organism evidence="4 5">
    <name type="scientific">Brassica napus</name>
    <name type="common">Rape</name>
    <dbReference type="NCBI Taxonomy" id="3708"/>
    <lineage>
        <taxon>Eukaryota</taxon>
        <taxon>Viridiplantae</taxon>
        <taxon>Streptophyta</taxon>
        <taxon>Embryophyta</taxon>
        <taxon>Tracheophyta</taxon>
        <taxon>Spermatophyta</taxon>
        <taxon>Magnoliopsida</taxon>
        <taxon>eudicotyledons</taxon>
        <taxon>Gunneridae</taxon>
        <taxon>Pentapetalae</taxon>
        <taxon>rosids</taxon>
        <taxon>malvids</taxon>
        <taxon>Brassicales</taxon>
        <taxon>Brassicaceae</taxon>
        <taxon>Brassiceae</taxon>
        <taxon>Brassica</taxon>
    </lineage>
</organism>
<proteinExistence type="predicted"/>
<name>A0ABQ8B029_BRANA</name>
<comment type="caution">
    <text evidence="4">The sequence shown here is derived from an EMBL/GenBank/DDBJ whole genome shotgun (WGS) entry which is preliminary data.</text>
</comment>
<dbReference type="CDD" id="cd04481">
    <property type="entry name" value="RPA1_DBD_B_like"/>
    <property type="match status" value="1"/>
</dbReference>
<gene>
    <name evidence="4" type="ORF">HID58_047646</name>
</gene>
<dbReference type="InterPro" id="IPR031657">
    <property type="entry name" value="REPA_OB_2"/>
</dbReference>
<evidence type="ECO:0000256" key="2">
    <source>
        <dbReference type="SAM" id="MobiDB-lite"/>
    </source>
</evidence>
<dbReference type="Pfam" id="PF16900">
    <property type="entry name" value="REPA_OB_2"/>
    <property type="match status" value="1"/>
</dbReference>